<dbReference type="Proteomes" id="UP001057375">
    <property type="component" value="Unassembled WGS sequence"/>
</dbReference>
<keyword evidence="4" id="KW-1185">Reference proteome</keyword>
<evidence type="ECO:0000313" key="4">
    <source>
        <dbReference type="Proteomes" id="UP001057375"/>
    </source>
</evidence>
<dbReference type="EMBL" id="BQXS01022262">
    <property type="protein sequence ID" value="GKT32563.1"/>
    <property type="molecule type" value="Genomic_DNA"/>
</dbReference>
<comment type="caution">
    <text evidence="3">The sequence shown here is derived from an EMBL/GenBank/DDBJ whole genome shotgun (WGS) entry which is preliminary data.</text>
</comment>
<feature type="non-terminal residue" evidence="3">
    <location>
        <position position="41"/>
    </location>
</feature>
<sequence length="41" mass="4369">MDIDGLTAEYLGFVLVVDFVDVISGDLILSSTFSADITTKS</sequence>
<gene>
    <name evidence="1" type="ORF">ADUPG1_014912</name>
    <name evidence="2" type="ORF">ADUPG1_014913</name>
    <name evidence="3" type="ORF">ADUPG1_014914</name>
</gene>
<evidence type="ECO:0000313" key="2">
    <source>
        <dbReference type="EMBL" id="GKT32574.1"/>
    </source>
</evidence>
<proteinExistence type="predicted"/>
<reference evidence="3" key="1">
    <citation type="submission" date="2022-03" db="EMBL/GenBank/DDBJ databases">
        <title>Draft genome sequence of Aduncisulcus paluster, a free-living microaerophilic Fornicata.</title>
        <authorList>
            <person name="Yuyama I."/>
            <person name="Kume K."/>
            <person name="Tamura T."/>
            <person name="Inagaki Y."/>
            <person name="Hashimoto T."/>
        </authorList>
    </citation>
    <scope>NUCLEOTIDE SEQUENCE</scope>
    <source>
        <strain evidence="3">NY0171</strain>
    </source>
</reference>
<name>A0ABQ5KJ77_9EUKA</name>
<protein>
    <submittedName>
        <fullName evidence="3">Uncharacterized protein</fullName>
    </submittedName>
</protein>
<evidence type="ECO:0000313" key="1">
    <source>
        <dbReference type="EMBL" id="GKT32563.1"/>
    </source>
</evidence>
<dbReference type="EMBL" id="BQXS01022266">
    <property type="protein sequence ID" value="GKT32577.1"/>
    <property type="molecule type" value="Genomic_DNA"/>
</dbReference>
<organism evidence="3 4">
    <name type="scientific">Aduncisulcus paluster</name>
    <dbReference type="NCBI Taxonomy" id="2918883"/>
    <lineage>
        <taxon>Eukaryota</taxon>
        <taxon>Metamonada</taxon>
        <taxon>Carpediemonas-like organisms</taxon>
        <taxon>Aduncisulcus</taxon>
    </lineage>
</organism>
<accession>A0ABQ5KJ77</accession>
<dbReference type="EMBL" id="BQXS01022265">
    <property type="protein sequence ID" value="GKT32574.1"/>
    <property type="molecule type" value="Genomic_DNA"/>
</dbReference>
<evidence type="ECO:0000313" key="3">
    <source>
        <dbReference type="EMBL" id="GKT32577.1"/>
    </source>
</evidence>